<evidence type="ECO:0008006" key="6">
    <source>
        <dbReference type="Google" id="ProtNLM"/>
    </source>
</evidence>
<evidence type="ECO:0000313" key="4">
    <source>
        <dbReference type="EnsemblMetazoa" id="SCAU004947-PA"/>
    </source>
</evidence>
<evidence type="ECO:0000256" key="2">
    <source>
        <dbReference type="PROSITE-ProRule" id="PRU00497"/>
    </source>
</evidence>
<dbReference type="Pfam" id="PF00379">
    <property type="entry name" value="Chitin_bind_4"/>
    <property type="match status" value="1"/>
</dbReference>
<dbReference type="PROSITE" id="PS51155">
    <property type="entry name" value="CHIT_BIND_RR_2"/>
    <property type="match status" value="1"/>
</dbReference>
<sequence length="125" mass="13480">MFKFVVVLSALVAVAHCAGGDDQSAETLKYVNIVNADGSYNFEYSSSNGIDFEESGVGGSNAKGSYSYTSPEGQPIDLTYTADENGYQPQGDHLPTPPPIPEHILKALAYIESHPYTQVDFAKKK</sequence>
<dbReference type="STRING" id="35570.A0A1I8P594"/>
<feature type="chain" id="PRO_5009326043" description="Pupal cuticle protein Edg-78E" evidence="3">
    <location>
        <begin position="18"/>
        <end position="125"/>
    </location>
</feature>
<keyword evidence="5" id="KW-1185">Reference proteome</keyword>
<dbReference type="InterPro" id="IPR050468">
    <property type="entry name" value="Cuticle_Struct_Prot"/>
</dbReference>
<dbReference type="VEuPathDB" id="VectorBase:SCAU004947"/>
<dbReference type="InterPro" id="IPR031311">
    <property type="entry name" value="CHIT_BIND_RR_consensus"/>
</dbReference>
<keyword evidence="1 2" id="KW-0193">Cuticle</keyword>
<gene>
    <name evidence="4" type="primary">106095911</name>
</gene>
<dbReference type="EnsemblMetazoa" id="SCAU004947-RA">
    <property type="protein sequence ID" value="SCAU004947-PA"/>
    <property type="gene ID" value="SCAU004947"/>
</dbReference>
<dbReference type="InterPro" id="IPR000618">
    <property type="entry name" value="Insect_cuticle"/>
</dbReference>
<proteinExistence type="predicted"/>
<dbReference type="AlphaFoldDB" id="A0A1I8P594"/>
<dbReference type="PANTHER" id="PTHR10380">
    <property type="entry name" value="CUTICLE PROTEIN"/>
    <property type="match status" value="1"/>
</dbReference>
<dbReference type="PANTHER" id="PTHR10380:SF237">
    <property type="entry name" value="CUTICULAR PROTEIN 65AU, ISOFORM A-RELATED"/>
    <property type="match status" value="1"/>
</dbReference>
<protein>
    <recommendedName>
        <fullName evidence="6">Pupal cuticle protein Edg-78E</fullName>
    </recommendedName>
</protein>
<evidence type="ECO:0000313" key="5">
    <source>
        <dbReference type="Proteomes" id="UP000095300"/>
    </source>
</evidence>
<accession>A0A1I8P594</accession>
<name>A0A1I8P594_STOCA</name>
<evidence type="ECO:0000256" key="1">
    <source>
        <dbReference type="ARBA" id="ARBA00022460"/>
    </source>
</evidence>
<dbReference type="Proteomes" id="UP000095300">
    <property type="component" value="Unassembled WGS sequence"/>
</dbReference>
<feature type="signal peptide" evidence="3">
    <location>
        <begin position="1"/>
        <end position="17"/>
    </location>
</feature>
<reference evidence="4" key="1">
    <citation type="submission" date="2020-05" db="UniProtKB">
        <authorList>
            <consortium name="EnsemblMetazoa"/>
        </authorList>
    </citation>
    <scope>IDENTIFICATION</scope>
    <source>
        <strain evidence="4">USDA</strain>
    </source>
</reference>
<keyword evidence="3" id="KW-0732">Signal</keyword>
<dbReference type="GO" id="GO:0008010">
    <property type="term" value="F:structural constituent of chitin-based larval cuticle"/>
    <property type="evidence" value="ECO:0007669"/>
    <property type="project" value="TreeGrafter"/>
</dbReference>
<organism evidence="4 5">
    <name type="scientific">Stomoxys calcitrans</name>
    <name type="common">Stable fly</name>
    <name type="synonym">Conops calcitrans</name>
    <dbReference type="NCBI Taxonomy" id="35570"/>
    <lineage>
        <taxon>Eukaryota</taxon>
        <taxon>Metazoa</taxon>
        <taxon>Ecdysozoa</taxon>
        <taxon>Arthropoda</taxon>
        <taxon>Hexapoda</taxon>
        <taxon>Insecta</taxon>
        <taxon>Pterygota</taxon>
        <taxon>Neoptera</taxon>
        <taxon>Endopterygota</taxon>
        <taxon>Diptera</taxon>
        <taxon>Brachycera</taxon>
        <taxon>Muscomorpha</taxon>
        <taxon>Muscoidea</taxon>
        <taxon>Muscidae</taxon>
        <taxon>Stomoxys</taxon>
    </lineage>
</organism>
<evidence type="ECO:0000256" key="3">
    <source>
        <dbReference type="SAM" id="SignalP"/>
    </source>
</evidence>
<dbReference type="GO" id="GO:0062129">
    <property type="term" value="C:chitin-based extracellular matrix"/>
    <property type="evidence" value="ECO:0007669"/>
    <property type="project" value="TreeGrafter"/>
</dbReference>
<dbReference type="PROSITE" id="PS00233">
    <property type="entry name" value="CHIT_BIND_RR_1"/>
    <property type="match status" value="1"/>
</dbReference>
<dbReference type="PRINTS" id="PR00947">
    <property type="entry name" value="CUTICLE"/>
</dbReference>